<organism evidence="1 2">
    <name type="scientific">Vararia minispora EC-137</name>
    <dbReference type="NCBI Taxonomy" id="1314806"/>
    <lineage>
        <taxon>Eukaryota</taxon>
        <taxon>Fungi</taxon>
        <taxon>Dikarya</taxon>
        <taxon>Basidiomycota</taxon>
        <taxon>Agaricomycotina</taxon>
        <taxon>Agaricomycetes</taxon>
        <taxon>Russulales</taxon>
        <taxon>Lachnocladiaceae</taxon>
        <taxon>Vararia</taxon>
    </lineage>
</organism>
<keyword evidence="2" id="KW-1185">Reference proteome</keyword>
<evidence type="ECO:0000313" key="2">
    <source>
        <dbReference type="Proteomes" id="UP000814128"/>
    </source>
</evidence>
<name>A0ACB8Q3T6_9AGAM</name>
<dbReference type="Proteomes" id="UP000814128">
    <property type="component" value="Unassembled WGS sequence"/>
</dbReference>
<sequence length="115" mass="12196">MDTGTTAWCVVVRLSSCTLRLKTSKAASATGFRPGSFMSAHGALSFAASALPGYTDALASHLTVTSSALLSLTILRDNFKRLDRAWPYDSRDNGPSPGGETFDSLSHLTSLPRDS</sequence>
<reference evidence="1" key="1">
    <citation type="submission" date="2021-02" db="EMBL/GenBank/DDBJ databases">
        <authorList>
            <consortium name="DOE Joint Genome Institute"/>
            <person name="Ahrendt S."/>
            <person name="Looney B.P."/>
            <person name="Miyauchi S."/>
            <person name="Morin E."/>
            <person name="Drula E."/>
            <person name="Courty P.E."/>
            <person name="Chicoki N."/>
            <person name="Fauchery L."/>
            <person name="Kohler A."/>
            <person name="Kuo A."/>
            <person name="Labutti K."/>
            <person name="Pangilinan J."/>
            <person name="Lipzen A."/>
            <person name="Riley R."/>
            <person name="Andreopoulos W."/>
            <person name="He G."/>
            <person name="Johnson J."/>
            <person name="Barry K.W."/>
            <person name="Grigoriev I.V."/>
            <person name="Nagy L."/>
            <person name="Hibbett D."/>
            <person name="Henrissat B."/>
            <person name="Matheny P.B."/>
            <person name="Labbe J."/>
            <person name="Martin F."/>
        </authorList>
    </citation>
    <scope>NUCLEOTIDE SEQUENCE</scope>
    <source>
        <strain evidence="1">EC-137</strain>
    </source>
</reference>
<reference evidence="1" key="2">
    <citation type="journal article" date="2022" name="New Phytol.">
        <title>Evolutionary transition to the ectomycorrhizal habit in the genomes of a hyperdiverse lineage of mushroom-forming fungi.</title>
        <authorList>
            <person name="Looney B."/>
            <person name="Miyauchi S."/>
            <person name="Morin E."/>
            <person name="Drula E."/>
            <person name="Courty P.E."/>
            <person name="Kohler A."/>
            <person name="Kuo A."/>
            <person name="LaButti K."/>
            <person name="Pangilinan J."/>
            <person name="Lipzen A."/>
            <person name="Riley R."/>
            <person name="Andreopoulos W."/>
            <person name="He G."/>
            <person name="Johnson J."/>
            <person name="Nolan M."/>
            <person name="Tritt A."/>
            <person name="Barry K.W."/>
            <person name="Grigoriev I.V."/>
            <person name="Nagy L.G."/>
            <person name="Hibbett D."/>
            <person name="Henrissat B."/>
            <person name="Matheny P.B."/>
            <person name="Labbe J."/>
            <person name="Martin F.M."/>
        </authorList>
    </citation>
    <scope>NUCLEOTIDE SEQUENCE</scope>
    <source>
        <strain evidence="1">EC-137</strain>
    </source>
</reference>
<proteinExistence type="predicted"/>
<dbReference type="EMBL" id="MU274670">
    <property type="protein sequence ID" value="KAI0026381.1"/>
    <property type="molecule type" value="Genomic_DNA"/>
</dbReference>
<comment type="caution">
    <text evidence="1">The sequence shown here is derived from an EMBL/GenBank/DDBJ whole genome shotgun (WGS) entry which is preliminary data.</text>
</comment>
<evidence type="ECO:0000313" key="1">
    <source>
        <dbReference type="EMBL" id="KAI0026381.1"/>
    </source>
</evidence>
<accession>A0ACB8Q3T6</accession>
<gene>
    <name evidence="1" type="ORF">K488DRAFT_92692</name>
</gene>
<protein>
    <submittedName>
        <fullName evidence="1">Uncharacterized protein</fullName>
    </submittedName>
</protein>